<dbReference type="OrthoDB" id="693270at2759"/>
<evidence type="ECO:0000256" key="1">
    <source>
        <dbReference type="SAM" id="MobiDB-lite"/>
    </source>
</evidence>
<dbReference type="Proteomes" id="UP000639772">
    <property type="component" value="Chromosome 3"/>
</dbReference>
<feature type="compositionally biased region" description="Basic residues" evidence="1">
    <location>
        <begin position="1"/>
        <end position="10"/>
    </location>
</feature>
<protein>
    <submittedName>
        <fullName evidence="2">Uncharacterized protein</fullName>
    </submittedName>
</protein>
<feature type="region of interest" description="Disordered" evidence="1">
    <location>
        <begin position="101"/>
        <end position="124"/>
    </location>
</feature>
<dbReference type="PANTHER" id="PTHR34055:SF1">
    <property type="entry name" value="EXPRESSED PROTEIN"/>
    <property type="match status" value="1"/>
</dbReference>
<proteinExistence type="predicted"/>
<reference evidence="2 3" key="1">
    <citation type="journal article" date="2020" name="Nat. Food">
        <title>A phased Vanilla planifolia genome enables genetic improvement of flavour and production.</title>
        <authorList>
            <person name="Hasing T."/>
            <person name="Tang H."/>
            <person name="Brym M."/>
            <person name="Khazi F."/>
            <person name="Huang T."/>
            <person name="Chambers A.H."/>
        </authorList>
    </citation>
    <scope>NUCLEOTIDE SEQUENCE [LARGE SCALE GENOMIC DNA]</scope>
    <source>
        <tissue evidence="2">Leaf</tissue>
    </source>
</reference>
<sequence length="137" mass="15550">MGRGRGKGKKQTFVANDYSGSGSEDSEPAYKRRGRLHERPLKDDKDDGEVLENEDGKDISRTMLDEEERIMVLENGKKRKRYLQLKQNSDEVFDETLSIVSSQTEDTSKTNGFRHRGSKRKNKPCRAAEAGLLNMGL</sequence>
<comment type="caution">
    <text evidence="2">The sequence shown here is derived from an EMBL/GenBank/DDBJ whole genome shotgun (WGS) entry which is preliminary data.</text>
</comment>
<feature type="compositionally biased region" description="Polar residues" evidence="1">
    <location>
        <begin position="101"/>
        <end position="111"/>
    </location>
</feature>
<dbReference type="PANTHER" id="PTHR34055">
    <property type="entry name" value="OS09G0491596 PROTEIN"/>
    <property type="match status" value="1"/>
</dbReference>
<feature type="compositionally biased region" description="Basic residues" evidence="1">
    <location>
        <begin position="112"/>
        <end position="124"/>
    </location>
</feature>
<dbReference type="AlphaFoldDB" id="A0A835RDQ2"/>
<feature type="region of interest" description="Disordered" evidence="1">
    <location>
        <begin position="1"/>
        <end position="58"/>
    </location>
</feature>
<evidence type="ECO:0000313" key="3">
    <source>
        <dbReference type="Proteomes" id="UP000639772"/>
    </source>
</evidence>
<name>A0A835RDQ2_VANPL</name>
<gene>
    <name evidence="2" type="ORF">HPP92_007234</name>
</gene>
<organism evidence="2 3">
    <name type="scientific">Vanilla planifolia</name>
    <name type="common">Vanilla</name>
    <dbReference type="NCBI Taxonomy" id="51239"/>
    <lineage>
        <taxon>Eukaryota</taxon>
        <taxon>Viridiplantae</taxon>
        <taxon>Streptophyta</taxon>
        <taxon>Embryophyta</taxon>
        <taxon>Tracheophyta</taxon>
        <taxon>Spermatophyta</taxon>
        <taxon>Magnoliopsida</taxon>
        <taxon>Liliopsida</taxon>
        <taxon>Asparagales</taxon>
        <taxon>Orchidaceae</taxon>
        <taxon>Vanilloideae</taxon>
        <taxon>Vanilleae</taxon>
        <taxon>Vanilla</taxon>
    </lineage>
</organism>
<evidence type="ECO:0000313" key="2">
    <source>
        <dbReference type="EMBL" id="KAG0490371.1"/>
    </source>
</evidence>
<dbReference type="EMBL" id="JADCNM010000003">
    <property type="protein sequence ID" value="KAG0490371.1"/>
    <property type="molecule type" value="Genomic_DNA"/>
</dbReference>
<accession>A0A835RDQ2</accession>